<dbReference type="Proteomes" id="UP000789405">
    <property type="component" value="Unassembled WGS sequence"/>
</dbReference>
<sequence>MIVRFNKTIGEALAKVTSYKYKEREAKLLIETIIETYYEKNELFQKALLKRFFKIEDVLIKQQEKALENIQEVQKIQKEYHNKKIKHNKLKI</sequence>
<comment type="caution">
    <text evidence="1">The sequence shown here is derived from an EMBL/GenBank/DDBJ whole genome shotgun (WGS) entry which is preliminary data.</text>
</comment>
<dbReference type="AlphaFoldDB" id="A0A9N8VHU5"/>
<gene>
    <name evidence="1" type="ORF">DERYTH_LOCUS751</name>
</gene>
<evidence type="ECO:0000313" key="1">
    <source>
        <dbReference type="EMBL" id="CAG8455654.1"/>
    </source>
</evidence>
<reference evidence="1" key="1">
    <citation type="submission" date="2021-06" db="EMBL/GenBank/DDBJ databases">
        <authorList>
            <person name="Kallberg Y."/>
            <person name="Tangrot J."/>
            <person name="Rosling A."/>
        </authorList>
    </citation>
    <scope>NUCLEOTIDE SEQUENCE</scope>
    <source>
        <strain evidence="1">MA453B</strain>
    </source>
</reference>
<protein>
    <submittedName>
        <fullName evidence="1">22788_t:CDS:1</fullName>
    </submittedName>
</protein>
<dbReference type="EMBL" id="CAJVPY010000175">
    <property type="protein sequence ID" value="CAG8455654.1"/>
    <property type="molecule type" value="Genomic_DNA"/>
</dbReference>
<accession>A0A9N8VHU5</accession>
<keyword evidence="2" id="KW-1185">Reference proteome</keyword>
<proteinExistence type="predicted"/>
<feature type="non-terminal residue" evidence="1">
    <location>
        <position position="92"/>
    </location>
</feature>
<organism evidence="1 2">
    <name type="scientific">Dentiscutata erythropus</name>
    <dbReference type="NCBI Taxonomy" id="1348616"/>
    <lineage>
        <taxon>Eukaryota</taxon>
        <taxon>Fungi</taxon>
        <taxon>Fungi incertae sedis</taxon>
        <taxon>Mucoromycota</taxon>
        <taxon>Glomeromycotina</taxon>
        <taxon>Glomeromycetes</taxon>
        <taxon>Diversisporales</taxon>
        <taxon>Gigasporaceae</taxon>
        <taxon>Dentiscutata</taxon>
    </lineage>
</organism>
<evidence type="ECO:0000313" key="2">
    <source>
        <dbReference type="Proteomes" id="UP000789405"/>
    </source>
</evidence>
<name>A0A9N8VHU5_9GLOM</name>
<dbReference type="OrthoDB" id="2479795at2759"/>